<dbReference type="CDD" id="cd03251">
    <property type="entry name" value="ABCC_MsbA"/>
    <property type="match status" value="1"/>
</dbReference>
<accession>A0A4T0UWU4</accession>
<proteinExistence type="predicted"/>
<organism evidence="14 15">
    <name type="scientific">Crenobacter intestini</name>
    <dbReference type="NCBI Taxonomy" id="2563443"/>
    <lineage>
        <taxon>Bacteria</taxon>
        <taxon>Pseudomonadati</taxon>
        <taxon>Pseudomonadota</taxon>
        <taxon>Betaproteobacteria</taxon>
        <taxon>Neisseriales</taxon>
        <taxon>Neisseriaceae</taxon>
        <taxon>Crenobacter</taxon>
    </lineage>
</organism>
<dbReference type="PANTHER" id="PTHR43394:SF1">
    <property type="entry name" value="ATP-BINDING CASSETTE SUB-FAMILY B MEMBER 10, MITOCHONDRIAL"/>
    <property type="match status" value="1"/>
</dbReference>
<dbReference type="FunFam" id="3.40.50.300:FF:000140">
    <property type="entry name" value="Lipid A export ATP-binding/permease protein MsbA"/>
    <property type="match status" value="1"/>
</dbReference>
<evidence type="ECO:0000256" key="5">
    <source>
        <dbReference type="ARBA" id="ARBA00022741"/>
    </source>
</evidence>
<dbReference type="Pfam" id="PF00664">
    <property type="entry name" value="ABC_membrane"/>
    <property type="match status" value="1"/>
</dbReference>
<keyword evidence="9" id="KW-0445">Lipid transport</keyword>
<feature type="domain" description="ABC transporter" evidence="12">
    <location>
        <begin position="342"/>
        <end position="578"/>
    </location>
</feature>
<dbReference type="InterPro" id="IPR027417">
    <property type="entry name" value="P-loop_NTPase"/>
</dbReference>
<evidence type="ECO:0000256" key="1">
    <source>
        <dbReference type="ARBA" id="ARBA00004651"/>
    </source>
</evidence>
<keyword evidence="10 11" id="KW-0472">Membrane</keyword>
<feature type="transmembrane region" description="Helical" evidence="11">
    <location>
        <begin position="165"/>
        <end position="185"/>
    </location>
</feature>
<dbReference type="InterPro" id="IPR039421">
    <property type="entry name" value="Type_1_exporter"/>
</dbReference>
<dbReference type="SUPFAM" id="SSF52540">
    <property type="entry name" value="P-loop containing nucleoside triphosphate hydrolases"/>
    <property type="match status" value="1"/>
</dbReference>
<comment type="caution">
    <text evidence="14">The sequence shown here is derived from an EMBL/GenBank/DDBJ whole genome shotgun (WGS) entry which is preliminary data.</text>
</comment>
<evidence type="ECO:0000256" key="7">
    <source>
        <dbReference type="ARBA" id="ARBA00022967"/>
    </source>
</evidence>
<dbReference type="PROSITE" id="PS50893">
    <property type="entry name" value="ABC_TRANSPORTER_2"/>
    <property type="match status" value="1"/>
</dbReference>
<evidence type="ECO:0000256" key="2">
    <source>
        <dbReference type="ARBA" id="ARBA00022448"/>
    </source>
</evidence>
<dbReference type="Proteomes" id="UP000308891">
    <property type="component" value="Unassembled WGS sequence"/>
</dbReference>
<dbReference type="GO" id="GO:0034040">
    <property type="term" value="F:ATPase-coupled lipid transmembrane transporter activity"/>
    <property type="evidence" value="ECO:0007669"/>
    <property type="project" value="InterPro"/>
</dbReference>
<evidence type="ECO:0000313" key="15">
    <source>
        <dbReference type="Proteomes" id="UP000308891"/>
    </source>
</evidence>
<keyword evidence="6 14" id="KW-0067">ATP-binding</keyword>
<gene>
    <name evidence="14" type="primary">msbA</name>
    <name evidence="14" type="ORF">E5K04_07720</name>
</gene>
<reference evidence="14 15" key="1">
    <citation type="submission" date="2019-04" db="EMBL/GenBank/DDBJ databases">
        <title>Crenobacter sp. nov.</title>
        <authorList>
            <person name="Shi S."/>
        </authorList>
    </citation>
    <scope>NUCLEOTIDE SEQUENCE [LARGE SCALE GENOMIC DNA]</scope>
    <source>
        <strain evidence="14 15">GY 70310</strain>
    </source>
</reference>
<feature type="transmembrane region" description="Helical" evidence="11">
    <location>
        <begin position="26"/>
        <end position="44"/>
    </location>
</feature>
<evidence type="ECO:0000256" key="11">
    <source>
        <dbReference type="SAM" id="Phobius"/>
    </source>
</evidence>
<dbReference type="InterPro" id="IPR017871">
    <property type="entry name" value="ABC_transporter-like_CS"/>
</dbReference>
<evidence type="ECO:0000256" key="8">
    <source>
        <dbReference type="ARBA" id="ARBA00022989"/>
    </source>
</evidence>
<dbReference type="InterPro" id="IPR003439">
    <property type="entry name" value="ABC_transporter-like_ATP-bd"/>
</dbReference>
<evidence type="ECO:0000259" key="12">
    <source>
        <dbReference type="PROSITE" id="PS50893"/>
    </source>
</evidence>
<dbReference type="CDD" id="cd18552">
    <property type="entry name" value="ABC_6TM_MsbA_like"/>
    <property type="match status" value="1"/>
</dbReference>
<dbReference type="SMART" id="SM00382">
    <property type="entry name" value="AAA"/>
    <property type="match status" value="1"/>
</dbReference>
<evidence type="ECO:0000259" key="13">
    <source>
        <dbReference type="PROSITE" id="PS50929"/>
    </source>
</evidence>
<dbReference type="GO" id="GO:0005524">
    <property type="term" value="F:ATP binding"/>
    <property type="evidence" value="ECO:0007669"/>
    <property type="project" value="UniProtKB-KW"/>
</dbReference>
<dbReference type="InterPro" id="IPR011527">
    <property type="entry name" value="ABC1_TM_dom"/>
</dbReference>
<dbReference type="EMBL" id="STGJ01000007">
    <property type="protein sequence ID" value="TIC83438.1"/>
    <property type="molecule type" value="Genomic_DNA"/>
</dbReference>
<keyword evidence="8 11" id="KW-1133">Transmembrane helix</keyword>
<dbReference type="Gene3D" id="3.40.50.300">
    <property type="entry name" value="P-loop containing nucleotide triphosphate hydrolases"/>
    <property type="match status" value="1"/>
</dbReference>
<dbReference type="AlphaFoldDB" id="A0A4T0UWU4"/>
<dbReference type="Pfam" id="PF00005">
    <property type="entry name" value="ABC_tran"/>
    <property type="match status" value="1"/>
</dbReference>
<keyword evidence="3" id="KW-1003">Cell membrane</keyword>
<keyword evidence="15" id="KW-1185">Reference proteome</keyword>
<keyword evidence="5" id="KW-0547">Nucleotide-binding</keyword>
<dbReference type="Gene3D" id="1.20.1560.10">
    <property type="entry name" value="ABC transporter type 1, transmembrane domain"/>
    <property type="match status" value="1"/>
</dbReference>
<feature type="transmembrane region" description="Helical" evidence="11">
    <location>
        <begin position="248"/>
        <end position="270"/>
    </location>
</feature>
<keyword evidence="2" id="KW-0813">Transport</keyword>
<dbReference type="RefSeq" id="WP_136552672.1">
    <property type="nucleotide sequence ID" value="NZ_STGJ01000007.1"/>
</dbReference>
<dbReference type="InterPro" id="IPR011917">
    <property type="entry name" value="ABC_transpr_lipidA"/>
</dbReference>
<name>A0A4T0UWU4_9NEIS</name>
<evidence type="ECO:0000256" key="3">
    <source>
        <dbReference type="ARBA" id="ARBA00022475"/>
    </source>
</evidence>
<dbReference type="NCBIfam" id="TIGR02203">
    <property type="entry name" value="MsbA_lipidA"/>
    <property type="match status" value="1"/>
</dbReference>
<dbReference type="PROSITE" id="PS00211">
    <property type="entry name" value="ABC_TRANSPORTER_1"/>
    <property type="match status" value="1"/>
</dbReference>
<dbReference type="GO" id="GO:0015421">
    <property type="term" value="F:ABC-type oligopeptide transporter activity"/>
    <property type="evidence" value="ECO:0007669"/>
    <property type="project" value="TreeGrafter"/>
</dbReference>
<evidence type="ECO:0000256" key="4">
    <source>
        <dbReference type="ARBA" id="ARBA00022692"/>
    </source>
</evidence>
<dbReference type="PROSITE" id="PS50929">
    <property type="entry name" value="ABC_TM1F"/>
    <property type="match status" value="1"/>
</dbReference>
<evidence type="ECO:0000256" key="6">
    <source>
        <dbReference type="ARBA" id="ARBA00022840"/>
    </source>
</evidence>
<protein>
    <submittedName>
        <fullName evidence="14">Lipid A export permease/ATP-binding protein MsbA</fullName>
    </submittedName>
</protein>
<dbReference type="PANTHER" id="PTHR43394">
    <property type="entry name" value="ATP-DEPENDENT PERMEASE MDL1, MITOCHONDRIAL"/>
    <property type="match status" value="1"/>
</dbReference>
<evidence type="ECO:0000256" key="10">
    <source>
        <dbReference type="ARBA" id="ARBA00023136"/>
    </source>
</evidence>
<keyword evidence="4 11" id="KW-0812">Transmembrane</keyword>
<keyword evidence="7" id="KW-1278">Translocase</keyword>
<feature type="domain" description="ABC transmembrane type-1" evidence="13">
    <location>
        <begin position="28"/>
        <end position="310"/>
    </location>
</feature>
<evidence type="ECO:0000313" key="14">
    <source>
        <dbReference type="EMBL" id="TIC83438.1"/>
    </source>
</evidence>
<dbReference type="InterPro" id="IPR036640">
    <property type="entry name" value="ABC1_TM_sf"/>
</dbReference>
<comment type="subcellular location">
    <subcellularLocation>
        <location evidence="1">Cell membrane</location>
        <topology evidence="1">Multi-pass membrane protein</topology>
    </subcellularLocation>
</comment>
<evidence type="ECO:0000256" key="9">
    <source>
        <dbReference type="ARBA" id="ARBA00023055"/>
    </source>
</evidence>
<dbReference type="SUPFAM" id="SSF90123">
    <property type="entry name" value="ABC transporter transmembrane region"/>
    <property type="match status" value="1"/>
</dbReference>
<dbReference type="OrthoDB" id="8554730at2"/>
<dbReference type="GO" id="GO:0016887">
    <property type="term" value="F:ATP hydrolysis activity"/>
    <property type="evidence" value="ECO:0007669"/>
    <property type="project" value="InterPro"/>
</dbReference>
<feature type="transmembrane region" description="Helical" evidence="11">
    <location>
        <begin position="276"/>
        <end position="296"/>
    </location>
</feature>
<sequence length="585" mass="64056">MFPNQDVTSLVLYKRVMGYLRPHWKIFLLSIITMTIAAATEPLFARLMKPLIDGGFVDRDPAAIIWTPLAIVGLFLLRGVASFINEYASSWLSGKLVQQLREEMFDRMLRLPVNYYDQHPSGRILSRIAFDVSQVSEAGFNVITVTVKDGVTVIGLLALLLYTDWKLTLICLAVMPVVAWCVRFVSRRLRGLSRKNQHDMAQLTQVLNESIDCQRIVKIYGGQGYEAGRFATSAAAIRHNLIKERSTSAASTGVTQLIIACSLAVILYYAGVQAQAGHFSAGDFMSFLTAMLMLFAPIKRITSISQTIQKGLAAAESVFAFLDETSENDTGQRQLGRPQGALVFEQVSFGYPGAERIALDDINLSVAAGETVALVGSSGSGKTTLTSLIPRFYDPDGGRILIDGVDLREFSLASLRSQIALVSQEVVLFNDTVAANIAYGRIGEVSPEEIREAARAANALEFIEAMPQGFDTLIGENGTRLSGGQRQRLAIARAILKNAPILILDEATSALDTQSERLVQSALEQLMKNRTTLVVAHRLSTIENADRIVVMHQGRIAEIGRHQELLAGSGIYSTLHRLQYQAGSE</sequence>
<dbReference type="InterPro" id="IPR003593">
    <property type="entry name" value="AAA+_ATPase"/>
</dbReference>
<feature type="transmembrane region" description="Helical" evidence="11">
    <location>
        <begin position="64"/>
        <end position="84"/>
    </location>
</feature>
<dbReference type="GO" id="GO:0005886">
    <property type="term" value="C:plasma membrane"/>
    <property type="evidence" value="ECO:0007669"/>
    <property type="project" value="UniProtKB-SubCell"/>
</dbReference>